<proteinExistence type="predicted"/>
<name>A0A836CLW5_9STRA</name>
<dbReference type="SUPFAM" id="SSF141072">
    <property type="entry name" value="CalX-like"/>
    <property type="match status" value="1"/>
</dbReference>
<keyword evidence="2" id="KW-1185">Reference proteome</keyword>
<dbReference type="OrthoDB" id="167314at2759"/>
<accession>A0A836CLW5</accession>
<reference evidence="1" key="1">
    <citation type="submission" date="2021-02" db="EMBL/GenBank/DDBJ databases">
        <title>First Annotated Genome of the Yellow-green Alga Tribonema minus.</title>
        <authorList>
            <person name="Mahan K.M."/>
        </authorList>
    </citation>
    <scope>NUCLEOTIDE SEQUENCE</scope>
    <source>
        <strain evidence="1">UTEX B ZZ1240</strain>
    </source>
</reference>
<organism evidence="1 2">
    <name type="scientific">Tribonema minus</name>
    <dbReference type="NCBI Taxonomy" id="303371"/>
    <lineage>
        <taxon>Eukaryota</taxon>
        <taxon>Sar</taxon>
        <taxon>Stramenopiles</taxon>
        <taxon>Ochrophyta</taxon>
        <taxon>PX clade</taxon>
        <taxon>Xanthophyceae</taxon>
        <taxon>Tribonematales</taxon>
        <taxon>Tribonemataceae</taxon>
        <taxon>Tribonema</taxon>
    </lineage>
</organism>
<evidence type="ECO:0000313" key="1">
    <source>
        <dbReference type="EMBL" id="KAG5190179.1"/>
    </source>
</evidence>
<dbReference type="AlphaFoldDB" id="A0A836CLW5"/>
<feature type="non-terminal residue" evidence="1">
    <location>
        <position position="1"/>
    </location>
</feature>
<dbReference type="InterPro" id="IPR038081">
    <property type="entry name" value="CalX-like_sf"/>
</dbReference>
<dbReference type="Proteomes" id="UP000664859">
    <property type="component" value="Unassembled WGS sequence"/>
</dbReference>
<comment type="caution">
    <text evidence="1">The sequence shown here is derived from an EMBL/GenBank/DDBJ whole genome shotgun (WGS) entry which is preliminary data.</text>
</comment>
<protein>
    <submittedName>
        <fullName evidence="1">Uncharacterized protein</fullName>
    </submittedName>
</protein>
<gene>
    <name evidence="1" type="ORF">JKP88DRAFT_176048</name>
</gene>
<dbReference type="EMBL" id="JAFCMP010000038">
    <property type="protein sequence ID" value="KAG5190179.1"/>
    <property type="molecule type" value="Genomic_DNA"/>
</dbReference>
<evidence type="ECO:0000313" key="2">
    <source>
        <dbReference type="Proteomes" id="UP000664859"/>
    </source>
</evidence>
<sequence>MLVGGVLVSYVKQLVDGLYVYNLSTTSTDNIVRLLPSSSVAGAVDFWLAATATELLNGNQSSTAVAVTGYVYTVAFSQTSVTVNETGPTSQLVTVQLLARPTADVVLNLTAASSRVDIAPAYFSFTRASWNIAQTFTVMAIDTSYDEGTSYADIITSTLTTSDAALNGAQTPNITVTIIDNDVAGVTLSAPTAITCTVDMYGNSTLKGTYSVSLATKPLAAVQVSIGGLSSDSVASPLAAFFGASNYSTPVTISVSAKATAKISAVALVRTETVTHVVTSTDSYYNKLAAPSVTASV</sequence>